<dbReference type="PANTHER" id="PTHR46663:SF3">
    <property type="entry name" value="SLL0267 PROTEIN"/>
    <property type="match status" value="1"/>
</dbReference>
<organism evidence="3 4">
    <name type="scientific">Massilia glaciei</name>
    <dbReference type="NCBI Taxonomy" id="1524097"/>
    <lineage>
        <taxon>Bacteria</taxon>
        <taxon>Pseudomonadati</taxon>
        <taxon>Pseudomonadota</taxon>
        <taxon>Betaproteobacteria</taxon>
        <taxon>Burkholderiales</taxon>
        <taxon>Oxalobacteraceae</taxon>
        <taxon>Telluria group</taxon>
        <taxon>Massilia</taxon>
    </lineage>
</organism>
<comment type="caution">
    <text evidence="3">The sequence shown here is derived from an EMBL/GenBank/DDBJ whole genome shotgun (WGS) entry which is preliminary data.</text>
</comment>
<dbReference type="PROSITE" id="PS50887">
    <property type="entry name" value="GGDEF"/>
    <property type="match status" value="1"/>
</dbReference>
<dbReference type="NCBIfam" id="TIGR00254">
    <property type="entry name" value="GGDEF"/>
    <property type="match status" value="1"/>
</dbReference>
<dbReference type="Pfam" id="PF00990">
    <property type="entry name" value="GGDEF"/>
    <property type="match status" value="1"/>
</dbReference>
<dbReference type="InterPro" id="IPR000160">
    <property type="entry name" value="GGDEF_dom"/>
</dbReference>
<dbReference type="InterPro" id="IPR035965">
    <property type="entry name" value="PAS-like_dom_sf"/>
</dbReference>
<dbReference type="OrthoDB" id="8526884at2"/>
<dbReference type="InterPro" id="IPR052163">
    <property type="entry name" value="DGC-Regulatory_Protein"/>
</dbReference>
<dbReference type="PANTHER" id="PTHR46663">
    <property type="entry name" value="DIGUANYLATE CYCLASE DGCT-RELATED"/>
    <property type="match status" value="1"/>
</dbReference>
<dbReference type="PROSITE" id="PS50113">
    <property type="entry name" value="PAC"/>
    <property type="match status" value="1"/>
</dbReference>
<dbReference type="CDD" id="cd01949">
    <property type="entry name" value="GGDEF"/>
    <property type="match status" value="1"/>
</dbReference>
<dbReference type="Gene3D" id="3.30.70.270">
    <property type="match status" value="1"/>
</dbReference>
<feature type="domain" description="GGDEF" evidence="2">
    <location>
        <begin position="71"/>
        <end position="208"/>
    </location>
</feature>
<dbReference type="EMBL" id="PXWF02000265">
    <property type="protein sequence ID" value="PWF44676.1"/>
    <property type="molecule type" value="Genomic_DNA"/>
</dbReference>
<dbReference type="AlphaFoldDB" id="A0A2U2HGX0"/>
<dbReference type="SUPFAM" id="SSF55073">
    <property type="entry name" value="Nucleotide cyclase"/>
    <property type="match status" value="1"/>
</dbReference>
<feature type="domain" description="PAC" evidence="1">
    <location>
        <begin position="1"/>
        <end position="39"/>
    </location>
</feature>
<dbReference type="SMART" id="SM00267">
    <property type="entry name" value="GGDEF"/>
    <property type="match status" value="1"/>
</dbReference>
<dbReference type="InterPro" id="IPR029787">
    <property type="entry name" value="Nucleotide_cyclase"/>
</dbReference>
<evidence type="ECO:0000259" key="1">
    <source>
        <dbReference type="PROSITE" id="PS50113"/>
    </source>
</evidence>
<keyword evidence="4" id="KW-1185">Reference proteome</keyword>
<dbReference type="InterPro" id="IPR000700">
    <property type="entry name" value="PAS-assoc_C"/>
</dbReference>
<dbReference type="Gene3D" id="3.30.450.20">
    <property type="entry name" value="PAS domain"/>
    <property type="match status" value="1"/>
</dbReference>
<evidence type="ECO:0000313" key="3">
    <source>
        <dbReference type="EMBL" id="PWF44676.1"/>
    </source>
</evidence>
<dbReference type="Proteomes" id="UP000241421">
    <property type="component" value="Unassembled WGS sequence"/>
</dbReference>
<reference evidence="3 4" key="1">
    <citation type="submission" date="2018-04" db="EMBL/GenBank/DDBJ databases">
        <title>Massilia violaceinigra sp. nov., a novel purple-pigmented bacterium isolated from Tianshan glacier, Xinjiang, China.</title>
        <authorList>
            <person name="Wang H."/>
        </authorList>
    </citation>
    <scope>NUCLEOTIDE SEQUENCE [LARGE SCALE GENOMIC DNA]</scope>
    <source>
        <strain evidence="3 4">B448-2</strain>
    </source>
</reference>
<dbReference type="InterPro" id="IPR043128">
    <property type="entry name" value="Rev_trsase/Diguanyl_cyclase"/>
</dbReference>
<accession>A0A2U2HGX0</accession>
<sequence length="217" mass="23833">MSYEYLLVPVLDEQGRVEAVAGTARDITERKANEERVRRSANYDSLTGLPNLSLFRDRLDHEIKHALRTGLPLALLFIDLDGFKAVNDELGHAAGDELLRQAAHRINGCVRDTDTVARIGGDEFTVILTDVTREAHIDVIARELLDALGAPFPLGPQNATISASIGISLSPQDSIVPDMLVRNADLAMYVAMYVAKHAGRNAYRYFTVQMHPASPTP</sequence>
<protein>
    <submittedName>
        <fullName evidence="3">GGDEF domain-containing protein</fullName>
    </submittedName>
</protein>
<name>A0A2U2HGX0_9BURK</name>
<proteinExistence type="predicted"/>
<evidence type="ECO:0000259" key="2">
    <source>
        <dbReference type="PROSITE" id="PS50887"/>
    </source>
</evidence>
<dbReference type="SUPFAM" id="SSF55785">
    <property type="entry name" value="PYP-like sensor domain (PAS domain)"/>
    <property type="match status" value="1"/>
</dbReference>
<evidence type="ECO:0000313" key="4">
    <source>
        <dbReference type="Proteomes" id="UP000241421"/>
    </source>
</evidence>
<gene>
    <name evidence="3" type="ORF">C7C56_019250</name>
</gene>